<dbReference type="InterPro" id="IPR026992">
    <property type="entry name" value="DIOX_N"/>
</dbReference>
<dbReference type="SUPFAM" id="SSF81383">
    <property type="entry name" value="F-box domain"/>
    <property type="match status" value="1"/>
</dbReference>
<dbReference type="InterPro" id="IPR044861">
    <property type="entry name" value="IPNS-like_FE2OG_OXY"/>
</dbReference>
<evidence type="ECO:0000256" key="3">
    <source>
        <dbReference type="ARBA" id="ARBA00023002"/>
    </source>
</evidence>
<dbReference type="InterPro" id="IPR056594">
    <property type="entry name" value="AT5G49610-like_b-prop"/>
</dbReference>
<organism evidence="5">
    <name type="scientific">Aegilops tauschii</name>
    <name type="common">Tausch's goatgrass</name>
    <name type="synonym">Aegilops squarrosa</name>
    <dbReference type="NCBI Taxonomy" id="37682"/>
    <lineage>
        <taxon>Eukaryota</taxon>
        <taxon>Viridiplantae</taxon>
        <taxon>Streptophyta</taxon>
        <taxon>Embryophyta</taxon>
        <taxon>Tracheophyta</taxon>
        <taxon>Spermatophyta</taxon>
        <taxon>Magnoliopsida</taxon>
        <taxon>Liliopsida</taxon>
        <taxon>Poales</taxon>
        <taxon>Poaceae</taxon>
        <taxon>BOP clade</taxon>
        <taxon>Pooideae</taxon>
        <taxon>Triticodae</taxon>
        <taxon>Triticeae</taxon>
        <taxon>Triticinae</taxon>
        <taxon>Aegilops</taxon>
    </lineage>
</organism>
<dbReference type="FunFam" id="2.60.120.330:FF:000006">
    <property type="entry name" value="2-oxoglutarate-Fe(II) type oxidoreductase hxnY"/>
    <property type="match status" value="1"/>
</dbReference>
<dbReference type="PANTHER" id="PTHR33207">
    <property type="entry name" value="F-BOX DOMAIN CONTAINING PROTEIN-RELATED"/>
    <property type="match status" value="1"/>
</dbReference>
<sequence length="801" mass="91233">MESSTSRTSLNCISLVDPDIQRSVALLKQACLDSGFFYVLDHGISQEFMDEVFAESKKFFELPNSEKMKLLRNEKNRGYTPMLDEILDPENQVNGDYKEGYYIGVEVPADDPQSNRPFYGPNQWPSEEILPKWREVMEQYHREALRVAKSVARIIALALNLDEDFFDRPEMLGDSIATLRLLHYEGGQKTGQVSNPSKGVYGAGAHSDYGLITLLATDDVVGLQICKDRNAQPQVWEYVAPVKGGFIVNLGDMLERWSNSIFRSTLHRVVLDGQERYSIAFFVEPSHDCVVECLPTCKSETNPPNCGDVIIVPVEMNTGCLLSECVQVPKLIAHRGLVFLSFWDDNLGVYISIILYVFFPSFWDDNLGVYISIVPYHFCEDIVAMEGEKQPQPAVADSSATVSKVLDDDNLLVEILLRVSFPNTLIRAALVCRRWLCHVSDKAFLGRFRKLHPPRLLGFYIDTGMGPCFTPMLPQPPELAVVIDRACFCPDTWQCRRAHVLDCRNGRVLTMLQDGPRFELGVHTALCTLTERGMTTFPPFPRYNRPEGRFCIWPCLISKEQGDDLSYFYVLIESSEETSKVTVRVYMLQHGIWCTHHTLATDQPSLPLWDPKLVLVDSKIYITVAPRNIMVLDLSVSSCSTICLPQGVEYGDRDAMLSRADDASSVYLIQVKELQLHIWLHKGNNWLLVDTIFMSEMVANLRMQDYTVEDEHIDVLRILQVGDNAEFVFFQMGRCILYLDIKGKTLRKVYEMKDKDWYSVYYIFPFKMVWPPIFPALKPNLQGIPFASAEVTKISNVHRVC</sequence>
<evidence type="ECO:0000313" key="5">
    <source>
        <dbReference type="EnsemblPlants" id="EMT09695"/>
    </source>
</evidence>
<dbReference type="EnsemblPlants" id="EMT09695">
    <property type="protein sequence ID" value="EMT09695"/>
    <property type="gene ID" value="F775_23423"/>
</dbReference>
<proteinExistence type="predicted"/>
<evidence type="ECO:0000256" key="4">
    <source>
        <dbReference type="ARBA" id="ARBA00023004"/>
    </source>
</evidence>
<protein>
    <submittedName>
        <fullName evidence="5">Sexual differentiation process protein isp7</fullName>
    </submittedName>
</protein>
<dbReference type="GO" id="GO:0046872">
    <property type="term" value="F:metal ion binding"/>
    <property type="evidence" value="ECO:0007669"/>
    <property type="project" value="UniProtKB-KW"/>
</dbReference>
<dbReference type="Pfam" id="PF03171">
    <property type="entry name" value="2OG-FeII_Oxy"/>
    <property type="match status" value="1"/>
</dbReference>
<dbReference type="InterPro" id="IPR036047">
    <property type="entry name" value="F-box-like_dom_sf"/>
</dbReference>
<dbReference type="AlphaFoldDB" id="M8B7R8"/>
<keyword evidence="4" id="KW-0408">Iron</keyword>
<comment type="cofactor">
    <cofactor evidence="1">
        <name>Fe cation</name>
        <dbReference type="ChEBI" id="CHEBI:24875"/>
    </cofactor>
</comment>
<accession>M8B7R8</accession>
<dbReference type="SUPFAM" id="SSF51197">
    <property type="entry name" value="Clavaminate synthase-like"/>
    <property type="match status" value="1"/>
</dbReference>
<evidence type="ECO:0000256" key="1">
    <source>
        <dbReference type="ARBA" id="ARBA00001962"/>
    </source>
</evidence>
<dbReference type="ExpressionAtlas" id="M8B7R8">
    <property type="expression patterns" value="baseline"/>
</dbReference>
<dbReference type="Gene3D" id="2.60.120.330">
    <property type="entry name" value="B-lactam Antibiotic, Isopenicillin N Synthase, Chain"/>
    <property type="match status" value="1"/>
</dbReference>
<dbReference type="PRINTS" id="PR00682">
    <property type="entry name" value="IPNSYNTHASE"/>
</dbReference>
<dbReference type="GO" id="GO:0016491">
    <property type="term" value="F:oxidoreductase activity"/>
    <property type="evidence" value="ECO:0007669"/>
    <property type="project" value="UniProtKB-KW"/>
</dbReference>
<dbReference type="PROSITE" id="PS51471">
    <property type="entry name" value="FE2OG_OXY"/>
    <property type="match status" value="1"/>
</dbReference>
<dbReference type="InterPro" id="IPR027443">
    <property type="entry name" value="IPNS-like_sf"/>
</dbReference>
<dbReference type="InterPro" id="IPR005123">
    <property type="entry name" value="Oxoglu/Fe-dep_dioxygenase_dom"/>
</dbReference>
<keyword evidence="2" id="KW-0479">Metal-binding</keyword>
<reference evidence="5" key="1">
    <citation type="submission" date="2015-06" db="UniProtKB">
        <authorList>
            <consortium name="EnsemblPlants"/>
        </authorList>
    </citation>
    <scope>IDENTIFICATION</scope>
</reference>
<name>M8B7R8_AEGTA</name>
<dbReference type="Pfam" id="PF23635">
    <property type="entry name" value="Beta-prop_AT5G49610-like"/>
    <property type="match status" value="1"/>
</dbReference>
<dbReference type="Pfam" id="PF14226">
    <property type="entry name" value="DIOX_N"/>
    <property type="match status" value="1"/>
</dbReference>
<keyword evidence="3" id="KW-0560">Oxidoreductase</keyword>
<evidence type="ECO:0000256" key="2">
    <source>
        <dbReference type="ARBA" id="ARBA00022723"/>
    </source>
</evidence>